<dbReference type="PANTHER" id="PTHR11003">
    <property type="entry name" value="POTASSIUM CHANNEL, SUBFAMILY K"/>
    <property type="match status" value="1"/>
</dbReference>
<keyword evidence="3 8" id="KW-0812">Transmembrane</keyword>
<feature type="transmembrane region" description="Helical" evidence="10">
    <location>
        <begin position="428"/>
        <end position="446"/>
    </location>
</feature>
<keyword evidence="6 10" id="KW-0472">Membrane</keyword>
<dbReference type="Gene3D" id="1.10.287.70">
    <property type="match status" value="1"/>
</dbReference>
<feature type="region of interest" description="Disordered" evidence="9">
    <location>
        <begin position="202"/>
        <end position="247"/>
    </location>
</feature>
<dbReference type="GO" id="GO:0005886">
    <property type="term" value="C:plasma membrane"/>
    <property type="evidence" value="ECO:0007669"/>
    <property type="project" value="TreeGrafter"/>
</dbReference>
<dbReference type="EMBL" id="LJIJ01000657">
    <property type="protein sequence ID" value="ODM95529.1"/>
    <property type="molecule type" value="Genomic_DNA"/>
</dbReference>
<evidence type="ECO:0000256" key="1">
    <source>
        <dbReference type="ARBA" id="ARBA00004141"/>
    </source>
</evidence>
<reference evidence="12 13" key="1">
    <citation type="journal article" date="2016" name="Genome Biol. Evol.">
        <title>Gene Family Evolution Reflects Adaptation to Soil Environmental Stressors in the Genome of the Collembolan Orchesella cincta.</title>
        <authorList>
            <person name="Faddeeva-Vakhrusheva A."/>
            <person name="Derks M.F."/>
            <person name="Anvar S.Y."/>
            <person name="Agamennone V."/>
            <person name="Suring W."/>
            <person name="Smit S."/>
            <person name="van Straalen N.M."/>
            <person name="Roelofs D."/>
        </authorList>
    </citation>
    <scope>NUCLEOTIDE SEQUENCE [LARGE SCALE GENOMIC DNA]</scope>
    <source>
        <tissue evidence="12">Mixed pool</tissue>
    </source>
</reference>
<evidence type="ECO:0000313" key="13">
    <source>
        <dbReference type="Proteomes" id="UP000094527"/>
    </source>
</evidence>
<protein>
    <submittedName>
        <fullName evidence="12">Potassium channel subfamily K member 9</fullName>
    </submittedName>
</protein>
<dbReference type="Proteomes" id="UP000094527">
    <property type="component" value="Unassembled WGS sequence"/>
</dbReference>
<feature type="compositionally biased region" description="Basic residues" evidence="9">
    <location>
        <begin position="202"/>
        <end position="211"/>
    </location>
</feature>
<feature type="transmembrane region" description="Helical" evidence="10">
    <location>
        <begin position="396"/>
        <end position="416"/>
    </location>
</feature>
<feature type="transmembrane region" description="Helical" evidence="10">
    <location>
        <begin position="154"/>
        <end position="174"/>
    </location>
</feature>
<dbReference type="GO" id="GO:0022841">
    <property type="term" value="F:potassium ion leak channel activity"/>
    <property type="evidence" value="ECO:0007669"/>
    <property type="project" value="TreeGrafter"/>
</dbReference>
<proteinExistence type="inferred from homology"/>
<dbReference type="STRING" id="48709.A0A1D2MQY7"/>
<evidence type="ECO:0000256" key="4">
    <source>
        <dbReference type="ARBA" id="ARBA00022989"/>
    </source>
</evidence>
<dbReference type="OrthoDB" id="297496at2759"/>
<feature type="transmembrane region" description="Helical" evidence="10">
    <location>
        <begin position="452"/>
        <end position="474"/>
    </location>
</feature>
<dbReference type="AlphaFoldDB" id="A0A1D2MQY7"/>
<evidence type="ECO:0000256" key="3">
    <source>
        <dbReference type="ARBA" id="ARBA00022692"/>
    </source>
</evidence>
<dbReference type="OMA" id="CCYYCRL"/>
<evidence type="ECO:0000259" key="11">
    <source>
        <dbReference type="Pfam" id="PF07885"/>
    </source>
</evidence>
<sequence length="498" mass="56303">MELEDEPEEKTKCQYCITGCKQLITFLLSHVGLLTLVVGYCLIGAVTFEALEADHEREVKEKMVRVREAVSQDLWAMTRKTDIIHPDRWTENATKRLQEFETELLKAIRKAGWDGSEDPEQLNWTFTGSLFYSIIVITTIGYGHIAPKTVWGKIVTIFYAIVGIPLMVICWSHIGDFMANSFRFIYWRVCCYLCTKKPKHRHRGPMRRGRSVRGPPGRGASTRIKRSIRRSGRMSQRSADSAMSDSAISAMSDPGAYGLPGATQHFSTLPRTAQPKALPHPNQQVPHGHSHHSHRQNPSWPPIFQYCTTNMQDDLVRMPVTPETDESLNGGKKGDGKTPAVAAAAAQPGISRNRSMPPDPHRFMGKPEDFDYWEEEFDEYYEDSDYEEEDIGSRPVPIWLCSSLVIGYIVGGAYLFSNWEEWNFLDSAYFCFITLTTIGFGDFVPTQDSESSIALCSLYLLFGIALLAMSFNLVQEQVINSVKKLAMTLGILDDEEER</sequence>
<dbReference type="Pfam" id="PF07885">
    <property type="entry name" value="Ion_trans_2"/>
    <property type="match status" value="2"/>
</dbReference>
<keyword evidence="4 10" id="KW-1133">Transmembrane helix</keyword>
<dbReference type="PRINTS" id="PR01333">
    <property type="entry name" value="2POREKCHANEL"/>
</dbReference>
<comment type="subcellular location">
    <subcellularLocation>
        <location evidence="1">Membrane</location>
        <topology evidence="1">Multi-pass membrane protein</topology>
    </subcellularLocation>
</comment>
<evidence type="ECO:0000256" key="8">
    <source>
        <dbReference type="RuleBase" id="RU003857"/>
    </source>
</evidence>
<dbReference type="PANTHER" id="PTHR11003:SF334">
    <property type="entry name" value="FI03418P"/>
    <property type="match status" value="1"/>
</dbReference>
<name>A0A1D2MQY7_ORCCI</name>
<feature type="compositionally biased region" description="Basic residues" evidence="9">
    <location>
        <begin position="223"/>
        <end position="232"/>
    </location>
</feature>
<dbReference type="GO" id="GO:0015271">
    <property type="term" value="F:outward rectifier potassium channel activity"/>
    <property type="evidence" value="ECO:0007669"/>
    <property type="project" value="TreeGrafter"/>
</dbReference>
<evidence type="ECO:0000256" key="7">
    <source>
        <dbReference type="ARBA" id="ARBA00023303"/>
    </source>
</evidence>
<accession>A0A1D2MQY7</accession>
<feature type="region of interest" description="Disordered" evidence="9">
    <location>
        <begin position="272"/>
        <end position="300"/>
    </location>
</feature>
<comment type="caution">
    <text evidence="12">The sequence shown here is derived from an EMBL/GenBank/DDBJ whole genome shotgun (WGS) entry which is preliminary data.</text>
</comment>
<feature type="transmembrane region" description="Helical" evidence="10">
    <location>
        <begin position="122"/>
        <end position="142"/>
    </location>
</feature>
<dbReference type="SUPFAM" id="SSF81324">
    <property type="entry name" value="Voltage-gated potassium channels"/>
    <property type="match status" value="2"/>
</dbReference>
<evidence type="ECO:0000313" key="12">
    <source>
        <dbReference type="EMBL" id="ODM95529.1"/>
    </source>
</evidence>
<organism evidence="12 13">
    <name type="scientific">Orchesella cincta</name>
    <name type="common">Springtail</name>
    <name type="synonym">Podura cincta</name>
    <dbReference type="NCBI Taxonomy" id="48709"/>
    <lineage>
        <taxon>Eukaryota</taxon>
        <taxon>Metazoa</taxon>
        <taxon>Ecdysozoa</taxon>
        <taxon>Arthropoda</taxon>
        <taxon>Hexapoda</taxon>
        <taxon>Collembola</taxon>
        <taxon>Entomobryomorpha</taxon>
        <taxon>Entomobryoidea</taxon>
        <taxon>Orchesellidae</taxon>
        <taxon>Orchesellinae</taxon>
        <taxon>Orchesella</taxon>
    </lineage>
</organism>
<dbReference type="GO" id="GO:0030322">
    <property type="term" value="P:stabilization of membrane potential"/>
    <property type="evidence" value="ECO:0007669"/>
    <property type="project" value="TreeGrafter"/>
</dbReference>
<feature type="domain" description="Potassium channel" evidence="11">
    <location>
        <begin position="405"/>
        <end position="478"/>
    </location>
</feature>
<keyword evidence="5 8" id="KW-0406">Ion transport</keyword>
<gene>
    <name evidence="12" type="ORF">Ocin01_11149</name>
</gene>
<evidence type="ECO:0000256" key="10">
    <source>
        <dbReference type="SAM" id="Phobius"/>
    </source>
</evidence>
<evidence type="ECO:0000256" key="5">
    <source>
        <dbReference type="ARBA" id="ARBA00023065"/>
    </source>
</evidence>
<keyword evidence="7 8" id="KW-0407">Ion channel</keyword>
<feature type="domain" description="Potassium channel" evidence="11">
    <location>
        <begin position="123"/>
        <end position="179"/>
    </location>
</feature>
<evidence type="ECO:0000256" key="6">
    <source>
        <dbReference type="ARBA" id="ARBA00023136"/>
    </source>
</evidence>
<comment type="similarity">
    <text evidence="8">Belongs to the two pore domain potassium channel (TC 1.A.1.8) family.</text>
</comment>
<feature type="compositionally biased region" description="Low complexity" evidence="9">
    <location>
        <begin position="234"/>
        <end position="247"/>
    </location>
</feature>
<feature type="transmembrane region" description="Helical" evidence="10">
    <location>
        <begin position="23"/>
        <end position="48"/>
    </location>
</feature>
<keyword evidence="13" id="KW-1185">Reference proteome</keyword>
<evidence type="ECO:0000256" key="9">
    <source>
        <dbReference type="SAM" id="MobiDB-lite"/>
    </source>
</evidence>
<dbReference type="InterPro" id="IPR003280">
    <property type="entry name" value="2pore_dom_K_chnl"/>
</dbReference>
<evidence type="ECO:0000256" key="2">
    <source>
        <dbReference type="ARBA" id="ARBA00022448"/>
    </source>
</evidence>
<keyword evidence="2 8" id="KW-0813">Transport</keyword>
<dbReference type="InterPro" id="IPR013099">
    <property type="entry name" value="K_chnl_dom"/>
</dbReference>